<dbReference type="HOGENOM" id="CLU_026425_4_2_3"/>
<accession>Q10VN6</accession>
<dbReference type="GO" id="GO:0006508">
    <property type="term" value="P:proteolysis"/>
    <property type="evidence" value="ECO:0007669"/>
    <property type="project" value="InterPro"/>
</dbReference>
<dbReference type="EMBL" id="CP000393">
    <property type="protein sequence ID" value="ABG53688.1"/>
    <property type="molecule type" value="Genomic_DNA"/>
</dbReference>
<name>Q10VN6_TRIEI</name>
<organism evidence="4">
    <name type="scientific">Trichodesmium erythraeum (strain IMS101)</name>
    <dbReference type="NCBI Taxonomy" id="203124"/>
    <lineage>
        <taxon>Bacteria</taxon>
        <taxon>Bacillati</taxon>
        <taxon>Cyanobacteriota</taxon>
        <taxon>Cyanophyceae</taxon>
        <taxon>Oscillatoriophycideae</taxon>
        <taxon>Oscillatoriales</taxon>
        <taxon>Microcoleaceae</taxon>
        <taxon>Trichodesmium</taxon>
    </lineage>
</organism>
<dbReference type="InterPro" id="IPR002510">
    <property type="entry name" value="Metalloprtase-TldD/E_N"/>
</dbReference>
<dbReference type="InterPro" id="IPR036059">
    <property type="entry name" value="TldD/PmbA_sf"/>
</dbReference>
<dbReference type="InterPro" id="IPR035068">
    <property type="entry name" value="TldD/PmbA_N"/>
</dbReference>
<evidence type="ECO:0000313" key="4">
    <source>
        <dbReference type="EMBL" id="ABG53688.1"/>
    </source>
</evidence>
<comment type="similarity">
    <text evidence="1">Belongs to the peptidase U62 family.</text>
</comment>
<dbReference type="GO" id="GO:0008237">
    <property type="term" value="F:metallopeptidase activity"/>
    <property type="evidence" value="ECO:0007669"/>
    <property type="project" value="InterPro"/>
</dbReference>
<dbReference type="STRING" id="203124.Tery_4727"/>
<dbReference type="PANTHER" id="PTHR43421:SF1">
    <property type="entry name" value="METALLOPROTEASE PMBA"/>
    <property type="match status" value="1"/>
</dbReference>
<dbReference type="Pfam" id="PF01523">
    <property type="entry name" value="PmbA_TldD_1st"/>
    <property type="match status" value="1"/>
</dbReference>
<dbReference type="RefSeq" id="WP_011614005.1">
    <property type="nucleotide sequence ID" value="NC_008312.1"/>
</dbReference>
<feature type="domain" description="Metalloprotease TldD/E N-terminal" evidence="2">
    <location>
        <begin position="20"/>
        <end position="81"/>
    </location>
</feature>
<evidence type="ECO:0000256" key="1">
    <source>
        <dbReference type="ARBA" id="ARBA00005836"/>
    </source>
</evidence>
<dbReference type="Pfam" id="PF19289">
    <property type="entry name" value="PmbA_TldD_3rd"/>
    <property type="match status" value="1"/>
</dbReference>
<dbReference type="KEGG" id="ter:Tery_4727"/>
<dbReference type="GO" id="GO:0005829">
    <property type="term" value="C:cytosol"/>
    <property type="evidence" value="ECO:0007669"/>
    <property type="project" value="TreeGrafter"/>
</dbReference>
<evidence type="ECO:0000259" key="2">
    <source>
        <dbReference type="Pfam" id="PF01523"/>
    </source>
</evidence>
<gene>
    <name evidence="4" type="ordered locus">Tery_4727</name>
</gene>
<evidence type="ECO:0000259" key="3">
    <source>
        <dbReference type="Pfam" id="PF19289"/>
    </source>
</evidence>
<dbReference type="eggNOG" id="COG0312">
    <property type="taxonomic scope" value="Bacteria"/>
</dbReference>
<dbReference type="InterPro" id="IPR047657">
    <property type="entry name" value="PmbA"/>
</dbReference>
<sequence>MTELAEQLLELAAKGGAEAAEVFQARLYSRPIFFESNRLKQLESIQSEGIALRLWRNGRPGLAVAYGPVETTALVERAMSISNLNEPEYIELVSKAKNRHYPSQGIYVPIEQLIKWGKEAIALIREFYPDVICNGEWDYEIESTRLINSLGLDCNHIDTTLSGYVEANWVRGDDLLNISDGQIQRNSLDPKKVANRILQRLNWAHKNVTSPSGRLPILFTAKAADLLWNTISGALNGKQVLEGASPWSKHLGKLVTNQQITISQQPDKGPFSCPFDDEGTPTRSIEFIQKGVLQLFYTDTTTGRLLGSGTTGNGFRPDLGRYPTPELFNFIVKPGKRSLHELIGMLDDGIIVDQILGSGAGISGEFSISVELGYRVRKGEIVGRVKNTMITGNVYTALKQLVELGNDGEWNGSCYTPHVIVEGLSTISKVD</sequence>
<dbReference type="SUPFAM" id="SSF111283">
    <property type="entry name" value="Putative modulator of DNA gyrase, PmbA/TldD"/>
    <property type="match status" value="1"/>
</dbReference>
<dbReference type="AlphaFoldDB" id="Q10VN6"/>
<dbReference type="PANTHER" id="PTHR43421">
    <property type="entry name" value="METALLOPROTEASE PMBA"/>
    <property type="match status" value="1"/>
</dbReference>
<protein>
    <submittedName>
        <fullName evidence="4">Peptidase U62, modulator of DNA gyrase</fullName>
    </submittedName>
</protein>
<dbReference type="InterPro" id="IPR045569">
    <property type="entry name" value="Metalloprtase-TldD/E_C"/>
</dbReference>
<feature type="domain" description="Metalloprotease TldD/E C-terminal" evidence="3">
    <location>
        <begin position="212"/>
        <end position="425"/>
    </location>
</feature>
<reference evidence="4" key="1">
    <citation type="submission" date="2006-06" db="EMBL/GenBank/DDBJ databases">
        <title>Complete sequence of Trichodesmium erythraeum IMS101.</title>
        <authorList>
            <consortium name="US DOE Joint Genome Institute"/>
            <person name="Copeland A."/>
            <person name="Lucas S."/>
            <person name="Lapidus A."/>
            <person name="Barry K."/>
            <person name="Detter J.C."/>
            <person name="Glavina del Rio T."/>
            <person name="Hammon N."/>
            <person name="Israni S."/>
            <person name="Dalin E."/>
            <person name="Tice H."/>
            <person name="Pitluck S."/>
            <person name="Kiss H."/>
            <person name="Munk A.C."/>
            <person name="Brettin T."/>
            <person name="Bruce D."/>
            <person name="Han C."/>
            <person name="Tapia R."/>
            <person name="Gilna P."/>
            <person name="Schmutz J."/>
            <person name="Larimer F."/>
            <person name="Land M."/>
            <person name="Hauser L."/>
            <person name="Kyrpides N."/>
            <person name="Kim E."/>
            <person name="Richardson P."/>
        </authorList>
    </citation>
    <scope>NUCLEOTIDE SEQUENCE [LARGE SCALE GENOMIC DNA]</scope>
    <source>
        <strain evidence="4">IMS101</strain>
    </source>
</reference>
<proteinExistence type="inferred from homology"/>
<dbReference type="Gene3D" id="3.30.2290.10">
    <property type="entry name" value="PmbA/TldD superfamily"/>
    <property type="match status" value="1"/>
</dbReference>
<dbReference type="OrthoDB" id="440929at2"/>